<evidence type="ECO:0000313" key="1">
    <source>
        <dbReference type="EMBL" id="QKF94628.1"/>
    </source>
</evidence>
<gene>
    <name evidence="1" type="ORF">Fadolivirus_1_1170</name>
</gene>
<evidence type="ECO:0000313" key="2">
    <source>
        <dbReference type="Proteomes" id="UP001162001"/>
    </source>
</evidence>
<accession>A0A7D3UQQ7</accession>
<protein>
    <submittedName>
        <fullName evidence="1">Uncharacterized protein</fullName>
    </submittedName>
</protein>
<sequence>MNNQITYYDDETGIIIKFPNELINNTNEQEDSNVYKTFLREYFLNKQKHNIQENENIHKLFDKILYHKNIHANNKLNFKYTLNKLFELQGIMITHIMDQDEILKNDKIWNVICNELNIPYYPSI</sequence>
<proteinExistence type="predicted"/>
<reference evidence="1 2" key="1">
    <citation type="submission" date="2020-04" db="EMBL/GenBank/DDBJ databases">
        <title>Advantages and limits of metagenomic assembly and binning of a giant virus.</title>
        <authorList>
            <person name="Schulz F."/>
            <person name="Andreani J."/>
            <person name="Francis R."/>
            <person name="Boudjemaa H."/>
            <person name="Bou Khalil J.Y."/>
            <person name="Lee J."/>
            <person name="La Scola B."/>
            <person name="Woyke T."/>
        </authorList>
    </citation>
    <scope>NUCLEOTIDE SEQUENCE [LARGE SCALE GENOMIC DNA]</scope>
    <source>
        <strain evidence="1 2">FV1/VV64</strain>
    </source>
</reference>
<keyword evidence="2" id="KW-1185">Reference proteome</keyword>
<name>A0A7D3UQQ7_9VIRU</name>
<dbReference type="EMBL" id="MT418680">
    <property type="protein sequence ID" value="QKF94628.1"/>
    <property type="molecule type" value="Genomic_DNA"/>
</dbReference>
<organism evidence="1 2">
    <name type="scientific">Fadolivirus FV1/VV64</name>
    <dbReference type="NCBI Taxonomy" id="3070911"/>
    <lineage>
        <taxon>Viruses</taxon>
        <taxon>Varidnaviria</taxon>
        <taxon>Bamfordvirae</taxon>
        <taxon>Nucleocytoviricota</taxon>
        <taxon>Megaviricetes</taxon>
        <taxon>Imitervirales</taxon>
        <taxon>Mimiviridae</taxon>
        <taxon>Klosneuvirinae</taxon>
        <taxon>Fadolivirus</taxon>
        <taxon>Fadolivirus algeromassiliense</taxon>
    </lineage>
</organism>
<dbReference type="Proteomes" id="UP001162001">
    <property type="component" value="Segment"/>
</dbReference>